<comment type="caution">
    <text evidence="2">The sequence shown here is derived from an EMBL/GenBank/DDBJ whole genome shotgun (WGS) entry which is preliminary data.</text>
</comment>
<name>A0A420DVP1_9FLAO</name>
<organism evidence="2 3">
    <name type="scientific">Ichthyenterobacterium magnum</name>
    <dbReference type="NCBI Taxonomy" id="1230530"/>
    <lineage>
        <taxon>Bacteria</taxon>
        <taxon>Pseudomonadati</taxon>
        <taxon>Bacteroidota</taxon>
        <taxon>Flavobacteriia</taxon>
        <taxon>Flavobacteriales</taxon>
        <taxon>Flavobacteriaceae</taxon>
        <taxon>Ichthyenterobacterium</taxon>
    </lineage>
</organism>
<accession>A0A420DVP1</accession>
<gene>
    <name evidence="2" type="ORF">BXY80_0369</name>
</gene>
<feature type="chain" id="PRO_5019122800" description="PsbP protein" evidence="1">
    <location>
        <begin position="19"/>
        <end position="174"/>
    </location>
</feature>
<sequence>MNFKITILTLLITFHCFAQDNWQTYTKDNYTIDYPSDWTYSNQKPQPTIQFVLKASPNSAKNDQFQENINLNLEFLKQDKINLDSYINTTIKQILSQVNDAQIIENKLIKSNDLDAKLFVWSGSFGNGIVLKFRQLVFIKNKTAYVLTLTCTETDYESYINIGNKIFNSFKFKN</sequence>
<dbReference type="RefSeq" id="WP_120199511.1">
    <property type="nucleotide sequence ID" value="NZ_RAQJ01000001.1"/>
</dbReference>
<dbReference type="AlphaFoldDB" id="A0A420DVP1"/>
<dbReference type="EMBL" id="RAQJ01000001">
    <property type="protein sequence ID" value="RKE98290.1"/>
    <property type="molecule type" value="Genomic_DNA"/>
</dbReference>
<reference evidence="2 3" key="1">
    <citation type="submission" date="2018-09" db="EMBL/GenBank/DDBJ databases">
        <title>Genomic Encyclopedia of Archaeal and Bacterial Type Strains, Phase II (KMG-II): from individual species to whole genera.</title>
        <authorList>
            <person name="Goeker M."/>
        </authorList>
    </citation>
    <scope>NUCLEOTIDE SEQUENCE [LARGE SCALE GENOMIC DNA]</scope>
    <source>
        <strain evidence="2 3">DSM 26283</strain>
    </source>
</reference>
<dbReference type="Pfam" id="PF18933">
    <property type="entry name" value="PsbP_2"/>
    <property type="match status" value="1"/>
</dbReference>
<evidence type="ECO:0000313" key="3">
    <source>
        <dbReference type="Proteomes" id="UP000284892"/>
    </source>
</evidence>
<dbReference type="OrthoDB" id="1096682at2"/>
<protein>
    <recommendedName>
        <fullName evidence="4">PsbP protein</fullName>
    </recommendedName>
</protein>
<evidence type="ECO:0008006" key="4">
    <source>
        <dbReference type="Google" id="ProtNLM"/>
    </source>
</evidence>
<proteinExistence type="predicted"/>
<dbReference type="Gene3D" id="3.40.1000.10">
    <property type="entry name" value="Mog1/PsbP, alpha/beta/alpha sandwich"/>
    <property type="match status" value="1"/>
</dbReference>
<keyword evidence="3" id="KW-1185">Reference proteome</keyword>
<dbReference type="Proteomes" id="UP000284892">
    <property type="component" value="Unassembled WGS sequence"/>
</dbReference>
<feature type="signal peptide" evidence="1">
    <location>
        <begin position="1"/>
        <end position="18"/>
    </location>
</feature>
<evidence type="ECO:0000313" key="2">
    <source>
        <dbReference type="EMBL" id="RKE98290.1"/>
    </source>
</evidence>
<evidence type="ECO:0000256" key="1">
    <source>
        <dbReference type="SAM" id="SignalP"/>
    </source>
</evidence>
<keyword evidence="1" id="KW-0732">Signal</keyword>